<proteinExistence type="predicted"/>
<evidence type="ECO:0000313" key="2">
    <source>
        <dbReference type="EMBL" id="GMF30077.1"/>
    </source>
</evidence>
<organism evidence="2 3">
    <name type="scientific">Phytophthora lilii</name>
    <dbReference type="NCBI Taxonomy" id="2077276"/>
    <lineage>
        <taxon>Eukaryota</taxon>
        <taxon>Sar</taxon>
        <taxon>Stramenopiles</taxon>
        <taxon>Oomycota</taxon>
        <taxon>Peronosporomycetes</taxon>
        <taxon>Peronosporales</taxon>
        <taxon>Peronosporaceae</taxon>
        <taxon>Phytophthora</taxon>
    </lineage>
</organism>
<sequence>MVNSSINTDRVSQTDRNIQARPQTSYVDIDNTQQIADVGIDNTPRMLAAETNMKNLDTEDQVEARLWVKNLFNANSNWTNQSIDWVATEEKIRDIWYDGDSKSIDESSYMRLEDPLYHASLTRKRKLADPSEGDYADRTKKRLENSFEFDTSTSTSLDRKNRLLWSIFKNNAVLELTGLKTKIIPILKSMGKTSPMDMDKSGYVWIDGSLISVFVSEGVRTPFRLKPIVDTKSGVKANQNYYFSEPTAAKPFYIRNQENKAVSGKVFNDLMKTIRWMDTFNSLMTGFEDIERYVYENDDPPLIQNLKANLQLLN</sequence>
<evidence type="ECO:0000256" key="1">
    <source>
        <dbReference type="SAM" id="MobiDB-lite"/>
    </source>
</evidence>
<dbReference type="EMBL" id="BSXW01000815">
    <property type="protein sequence ID" value="GMF30077.1"/>
    <property type="molecule type" value="Genomic_DNA"/>
</dbReference>
<comment type="caution">
    <text evidence="2">The sequence shown here is derived from an EMBL/GenBank/DDBJ whole genome shotgun (WGS) entry which is preliminary data.</text>
</comment>
<dbReference type="AlphaFoldDB" id="A0A9W6UBW6"/>
<dbReference type="Proteomes" id="UP001165083">
    <property type="component" value="Unassembled WGS sequence"/>
</dbReference>
<evidence type="ECO:0000313" key="3">
    <source>
        <dbReference type="Proteomes" id="UP001165083"/>
    </source>
</evidence>
<accession>A0A9W6UBW6</accession>
<reference evidence="2" key="1">
    <citation type="submission" date="2023-04" db="EMBL/GenBank/DDBJ databases">
        <title>Phytophthora lilii NBRC 32176.</title>
        <authorList>
            <person name="Ichikawa N."/>
            <person name="Sato H."/>
            <person name="Tonouchi N."/>
        </authorList>
    </citation>
    <scope>NUCLEOTIDE SEQUENCE</scope>
    <source>
        <strain evidence="2">NBRC 32176</strain>
    </source>
</reference>
<gene>
    <name evidence="2" type="ORF">Plil01_001282200</name>
</gene>
<feature type="region of interest" description="Disordered" evidence="1">
    <location>
        <begin position="1"/>
        <end position="22"/>
    </location>
</feature>
<name>A0A9W6UBW6_9STRA</name>
<protein>
    <submittedName>
        <fullName evidence="2">Unnamed protein product</fullName>
    </submittedName>
</protein>
<keyword evidence="3" id="KW-1185">Reference proteome</keyword>